<evidence type="ECO:0000313" key="1">
    <source>
        <dbReference type="EMBL" id="MQM02628.1"/>
    </source>
</evidence>
<accession>A0A843W6J2</accession>
<dbReference type="EMBL" id="NMUH01002889">
    <property type="protein sequence ID" value="MQM02628.1"/>
    <property type="molecule type" value="Genomic_DNA"/>
</dbReference>
<reference evidence="1" key="1">
    <citation type="submission" date="2017-07" db="EMBL/GenBank/DDBJ databases">
        <title>Taro Niue Genome Assembly and Annotation.</title>
        <authorList>
            <person name="Atibalentja N."/>
            <person name="Keating K."/>
            <person name="Fields C.J."/>
        </authorList>
    </citation>
    <scope>NUCLEOTIDE SEQUENCE</scope>
    <source>
        <strain evidence="1">Niue_2</strain>
        <tissue evidence="1">Leaf</tissue>
    </source>
</reference>
<evidence type="ECO:0000313" key="2">
    <source>
        <dbReference type="Proteomes" id="UP000652761"/>
    </source>
</evidence>
<organism evidence="1 2">
    <name type="scientific">Colocasia esculenta</name>
    <name type="common">Wild taro</name>
    <name type="synonym">Arum esculentum</name>
    <dbReference type="NCBI Taxonomy" id="4460"/>
    <lineage>
        <taxon>Eukaryota</taxon>
        <taxon>Viridiplantae</taxon>
        <taxon>Streptophyta</taxon>
        <taxon>Embryophyta</taxon>
        <taxon>Tracheophyta</taxon>
        <taxon>Spermatophyta</taxon>
        <taxon>Magnoliopsida</taxon>
        <taxon>Liliopsida</taxon>
        <taxon>Araceae</taxon>
        <taxon>Aroideae</taxon>
        <taxon>Colocasieae</taxon>
        <taxon>Colocasia</taxon>
    </lineage>
</organism>
<gene>
    <name evidence="1" type="ORF">Taro_035395</name>
</gene>
<comment type="caution">
    <text evidence="1">The sequence shown here is derived from an EMBL/GenBank/DDBJ whole genome shotgun (WGS) entry which is preliminary data.</text>
</comment>
<proteinExistence type="predicted"/>
<dbReference type="Proteomes" id="UP000652761">
    <property type="component" value="Unassembled WGS sequence"/>
</dbReference>
<name>A0A843W6J2_COLES</name>
<keyword evidence="2" id="KW-1185">Reference proteome</keyword>
<protein>
    <submittedName>
        <fullName evidence="1">Uncharacterized protein</fullName>
    </submittedName>
</protein>
<dbReference type="AlphaFoldDB" id="A0A843W6J2"/>
<sequence length="81" mass="8786">MMSRSPSASLHQRRRRPGCRNLVSCHDKLVVAACFPDVTCVLSRWSSPSRWYRDGLGGRDKTWSASGVFVASIGVSACASG</sequence>